<feature type="region of interest" description="Disordered" evidence="2">
    <location>
        <begin position="1442"/>
        <end position="1507"/>
    </location>
</feature>
<dbReference type="Proteomes" id="UP000243876">
    <property type="component" value="Unassembled WGS sequence"/>
</dbReference>
<dbReference type="OrthoDB" id="10252707at2759"/>
<dbReference type="PANTHER" id="PTHR12412:SF2">
    <property type="entry name" value="NUCLEAR CAP-BINDING PROTEIN SUBUNIT 1"/>
    <property type="match status" value="1"/>
</dbReference>
<dbReference type="InterPro" id="IPR011990">
    <property type="entry name" value="TPR-like_helical_dom_sf"/>
</dbReference>
<dbReference type="SUPFAM" id="SSF48371">
    <property type="entry name" value="ARM repeat"/>
    <property type="match status" value="3"/>
</dbReference>
<feature type="compositionally biased region" description="Acidic residues" evidence="2">
    <location>
        <begin position="464"/>
        <end position="474"/>
    </location>
</feature>
<reference evidence="5" key="1">
    <citation type="submission" date="2015-02" db="EMBL/GenBank/DDBJ databases">
        <authorList>
            <person name="Gon?alves P."/>
        </authorList>
    </citation>
    <scope>NUCLEOTIDE SEQUENCE [LARGE SCALE GENOMIC DNA]</scope>
</reference>
<dbReference type="InterPro" id="IPR001623">
    <property type="entry name" value="DnaJ_domain"/>
</dbReference>
<feature type="region of interest" description="Disordered" evidence="2">
    <location>
        <begin position="813"/>
        <end position="856"/>
    </location>
</feature>
<dbReference type="InterPro" id="IPR019734">
    <property type="entry name" value="TPR_rpt"/>
</dbReference>
<dbReference type="GO" id="GO:0003729">
    <property type="term" value="F:mRNA binding"/>
    <property type="evidence" value="ECO:0007669"/>
    <property type="project" value="TreeGrafter"/>
</dbReference>
<dbReference type="SUPFAM" id="SSF46565">
    <property type="entry name" value="Chaperone J-domain"/>
    <property type="match status" value="1"/>
</dbReference>
<dbReference type="SUPFAM" id="SSF48452">
    <property type="entry name" value="TPR-like"/>
    <property type="match status" value="2"/>
</dbReference>
<evidence type="ECO:0000313" key="5">
    <source>
        <dbReference type="Proteomes" id="UP000243876"/>
    </source>
</evidence>
<organism evidence="4 5">
    <name type="scientific">Sporidiobolus salmonicolor</name>
    <name type="common">Yeast-like fungus</name>
    <name type="synonym">Sporobolomyces salmonicolor</name>
    <dbReference type="NCBI Taxonomy" id="5005"/>
    <lineage>
        <taxon>Eukaryota</taxon>
        <taxon>Fungi</taxon>
        <taxon>Dikarya</taxon>
        <taxon>Basidiomycota</taxon>
        <taxon>Pucciniomycotina</taxon>
        <taxon>Microbotryomycetes</taxon>
        <taxon>Sporidiobolales</taxon>
        <taxon>Sporidiobolaceae</taxon>
        <taxon>Sporobolomyces</taxon>
    </lineage>
</organism>
<proteinExistence type="predicted"/>
<dbReference type="PROSITE" id="PS50076">
    <property type="entry name" value="DNAJ_2"/>
    <property type="match status" value="1"/>
</dbReference>
<dbReference type="Gene3D" id="1.25.40.10">
    <property type="entry name" value="Tetratricopeptide repeat domain"/>
    <property type="match status" value="1"/>
</dbReference>
<dbReference type="InterPro" id="IPR027159">
    <property type="entry name" value="CBP80"/>
</dbReference>
<dbReference type="Pfam" id="PF09090">
    <property type="entry name" value="MIF4G_like_2"/>
    <property type="match status" value="1"/>
</dbReference>
<feature type="coiled-coil region" evidence="1">
    <location>
        <begin position="1067"/>
        <end position="1112"/>
    </location>
</feature>
<dbReference type="InterPro" id="IPR036869">
    <property type="entry name" value="J_dom_sf"/>
</dbReference>
<keyword evidence="1" id="KW-0175">Coiled coil</keyword>
<evidence type="ECO:0000256" key="1">
    <source>
        <dbReference type="SAM" id="Coils"/>
    </source>
</evidence>
<dbReference type="InterPro" id="IPR016024">
    <property type="entry name" value="ARM-type_fold"/>
</dbReference>
<dbReference type="GO" id="GO:0006406">
    <property type="term" value="P:mRNA export from nucleus"/>
    <property type="evidence" value="ECO:0007669"/>
    <property type="project" value="InterPro"/>
</dbReference>
<dbReference type="Gene3D" id="1.10.287.110">
    <property type="entry name" value="DnaJ domain"/>
    <property type="match status" value="1"/>
</dbReference>
<dbReference type="PANTHER" id="PTHR12412">
    <property type="entry name" value="CAP BINDING PROTEIN"/>
    <property type="match status" value="1"/>
</dbReference>
<dbReference type="GO" id="GO:0000339">
    <property type="term" value="F:RNA cap binding"/>
    <property type="evidence" value="ECO:0007669"/>
    <property type="project" value="InterPro"/>
</dbReference>
<dbReference type="Gene3D" id="1.25.40.180">
    <property type="match status" value="3"/>
</dbReference>
<sequence length="1507" mass="165317">MQNRFKDSIWKLGNNPVRRAPLSPSAGEAKQPDHLAEQNYDPAIDLLALAENVQEWYFRDKSTVFLTFRAAVSELPHKLPHYAALLAHLSLKSVEPPVTLASRIAGPASYNGPVSRPAFPLAPGLPPRPVDAAESSLPAKPATEEDATMAEEKNEDETKEREEDKKTEEKQPEKINVGKEIVEDLMKAFQAFLDERKWRSVRYCVILFAQLTLLPPSSPLIASTSLTTLLTSFVSVLDEPGLRAARGDECVRIIVEALLRLEGATEGSGVETLREGVHNYLGARRIERELFADEETKGQWADPLENLVSSLSSSTSDGHFPVTSVLPDPYSTLNISAPSEADELALASASSEEPLYLPMILVPPELDEGDLALTGAIEKAIPPPPTSALFLFPALALRLLTAVPLQTVPSAYDPAGAVIRSLINDIINLYEVNRKEAATVLLELPKWFKKGTFKPSKPAGRRDDDEEVEEEESEGPGWILENMIVESIFNSILALPSPALPIAYYHSLLTELCRLSPSTVAPSLGKCLRKLYASLGNDDTGVPGAPVLDAAGIKRFAEWFSVHLSNFGFMWGWADWAPDMDVSDKHPKRVFVKRTVELEVRLSYYDRVKGTIPEVMLETAIMPDDAPGPEYTYESSGTSSLAHQHTHSAAAASFLRLIRAKAPITEAEEELASFQKSLETEHSMTPEEADKVKRDMAIQTVLHVGSRSFSHFLNALERYLTLLRNLTPTAEKRQDLLNTVAVFWRRNAQFHLIVLDKLLQYRLAEPSDVIAWVFAPQAEGARRKTWSDLDLWGVVAITLRTLDSRVEAGRGRVEGLKREEETREAEKTEGEAAATGEAAQEESSENKVEGDGDVAIKDASNPEITSAISYLSELEAEQNDVLVEIVRQFAKLLPEDVDKDDWETWWTEGWFREFCRVGLTPKVLARSELVEAIEKVEMAPKSAVKAILDATKAIMRALALPLLVLLALPFVAAQLPANAADLPLSRLLSLAQTALASGKTSTALSIYDHCLERDPSDFTTLYKRATIRLASGQYGKAKEGFHEVLAVREYEPAHFQLGKIHVKLGEYQEARKELDHYLKAVKGKEDKEVKEAQELRKQVLAAEKDLAVARKALSSSPPNLDRCISATSSAISLSPHSEELRLLRADCALLAHDFDTTVADLSRASALSPALPTHLQLRIALISSLFLDHGLDIPADSLLALKKCLNADPDSKPCRQAFKALKGTEKELSKLRNWVEAGRWTEAAVMMAGSSTKEGLIPTVRGLIATYQQPVTPSNPATAPLPADPNLPRSSPLLTSLLSTLCHAYIALQNRKSASACAEILLHDPEDTWGLVGKAEVLMKDEKWDEAVQVLSAAFEATGRSDRDVLSRLQKAQRLLKQSKAKDYYKVLGVSRDADAKTIKRAYRKATLKAHPDKEGGSEEKMAALNEAYEVLSNEELRARFDAGEDPNDPTSGQSGFPGGGGGNPVFFQQGGSPFGAGGHPFQQFFQGGGGGFPGGGGGQQYQFRWG</sequence>
<dbReference type="GO" id="GO:0000184">
    <property type="term" value="P:nuclear-transcribed mRNA catabolic process, nonsense-mediated decay"/>
    <property type="evidence" value="ECO:0007669"/>
    <property type="project" value="TreeGrafter"/>
</dbReference>
<dbReference type="Pfam" id="PF09088">
    <property type="entry name" value="MIF4G_like"/>
    <property type="match status" value="1"/>
</dbReference>
<evidence type="ECO:0000313" key="4">
    <source>
        <dbReference type="EMBL" id="CEQ40467.1"/>
    </source>
</evidence>
<feature type="region of interest" description="Disordered" evidence="2">
    <location>
        <begin position="454"/>
        <end position="474"/>
    </location>
</feature>
<dbReference type="GO" id="GO:0005634">
    <property type="term" value="C:nucleus"/>
    <property type="evidence" value="ECO:0007669"/>
    <property type="project" value="TreeGrafter"/>
</dbReference>
<dbReference type="SMART" id="SM00271">
    <property type="entry name" value="DnaJ"/>
    <property type="match status" value="1"/>
</dbReference>
<accession>A0A0D6EKC1</accession>
<feature type="non-terminal residue" evidence="4">
    <location>
        <position position="1"/>
    </location>
</feature>
<dbReference type="SMART" id="SM00028">
    <property type="entry name" value="TPR"/>
    <property type="match status" value="4"/>
</dbReference>
<dbReference type="GO" id="GO:0005846">
    <property type="term" value="C:nuclear cap binding complex"/>
    <property type="evidence" value="ECO:0007669"/>
    <property type="project" value="InterPro"/>
</dbReference>
<name>A0A0D6EKC1_SPOSA</name>
<dbReference type="InterPro" id="IPR015174">
    <property type="entry name" value="MIF4G-like_typ-2"/>
</dbReference>
<dbReference type="Pfam" id="PF13181">
    <property type="entry name" value="TPR_8"/>
    <property type="match status" value="1"/>
</dbReference>
<feature type="compositionally biased region" description="Gly residues" evidence="2">
    <location>
        <begin position="1487"/>
        <end position="1500"/>
    </location>
</feature>
<gene>
    <name evidence="4" type="primary">SPOSA6832_02087</name>
</gene>
<feature type="domain" description="J" evidence="3">
    <location>
        <begin position="1383"/>
        <end position="1445"/>
    </location>
</feature>
<dbReference type="CDD" id="cd06257">
    <property type="entry name" value="DnaJ"/>
    <property type="match status" value="1"/>
</dbReference>
<feature type="compositionally biased region" description="Basic and acidic residues" evidence="2">
    <location>
        <begin position="150"/>
        <end position="173"/>
    </location>
</feature>
<dbReference type="Pfam" id="PF00226">
    <property type="entry name" value="DnaJ"/>
    <property type="match status" value="1"/>
</dbReference>
<evidence type="ECO:0000259" key="3">
    <source>
        <dbReference type="PROSITE" id="PS50076"/>
    </source>
</evidence>
<dbReference type="PRINTS" id="PR00625">
    <property type="entry name" value="JDOMAIN"/>
</dbReference>
<keyword evidence="5" id="KW-1185">Reference proteome</keyword>
<feature type="region of interest" description="Disordered" evidence="2">
    <location>
        <begin position="120"/>
        <end position="173"/>
    </location>
</feature>
<protein>
    <submittedName>
        <fullName evidence="4">SPOSA6832_02087-mRNA-1:cds</fullName>
    </submittedName>
</protein>
<evidence type="ECO:0000256" key="2">
    <source>
        <dbReference type="SAM" id="MobiDB-lite"/>
    </source>
</evidence>
<feature type="compositionally biased region" description="Basic and acidic residues" evidence="2">
    <location>
        <begin position="844"/>
        <end position="856"/>
    </location>
</feature>
<dbReference type="InterPro" id="IPR015172">
    <property type="entry name" value="MIF4G-like_typ-1"/>
</dbReference>
<dbReference type="EMBL" id="CENE01000007">
    <property type="protein sequence ID" value="CEQ40467.1"/>
    <property type="molecule type" value="Genomic_DNA"/>
</dbReference>
<feature type="compositionally biased region" description="Basic and acidic residues" evidence="2">
    <location>
        <begin position="813"/>
        <end position="830"/>
    </location>
</feature>